<name>A0A3B3CU78_ORYME</name>
<dbReference type="SUPFAM" id="SSF56672">
    <property type="entry name" value="DNA/RNA polymerases"/>
    <property type="match status" value="1"/>
</dbReference>
<dbReference type="Pfam" id="PF00078">
    <property type="entry name" value="RVT_1"/>
    <property type="match status" value="1"/>
</dbReference>
<proteinExistence type="predicted"/>
<dbReference type="Proteomes" id="UP000261560">
    <property type="component" value="Unplaced"/>
</dbReference>
<dbReference type="PANTHER" id="PTHR33332">
    <property type="entry name" value="REVERSE TRANSCRIPTASE DOMAIN-CONTAINING PROTEIN"/>
    <property type="match status" value="1"/>
</dbReference>
<keyword evidence="3" id="KW-1185">Reference proteome</keyword>
<accession>A0A3B3CU78</accession>
<dbReference type="OMA" id="KRHINDE"/>
<evidence type="ECO:0000313" key="2">
    <source>
        <dbReference type="Ensembl" id="ENSOMEP00000020679.1"/>
    </source>
</evidence>
<dbReference type="InterPro" id="IPR000477">
    <property type="entry name" value="RT_dom"/>
</dbReference>
<dbReference type="PaxDb" id="30732-ENSOMEP00000020679"/>
<reference evidence="2" key="1">
    <citation type="submission" date="2025-08" db="UniProtKB">
        <authorList>
            <consortium name="Ensembl"/>
        </authorList>
    </citation>
    <scope>IDENTIFICATION</scope>
</reference>
<dbReference type="PROSITE" id="PS50878">
    <property type="entry name" value="RT_POL"/>
    <property type="match status" value="1"/>
</dbReference>
<reference evidence="2" key="2">
    <citation type="submission" date="2025-09" db="UniProtKB">
        <authorList>
            <consortium name="Ensembl"/>
        </authorList>
    </citation>
    <scope>IDENTIFICATION</scope>
</reference>
<dbReference type="Ensembl" id="ENSOMET00000030192.1">
    <property type="protein sequence ID" value="ENSOMEP00000020679.1"/>
    <property type="gene ID" value="ENSOMEG00000022566.1"/>
</dbReference>
<dbReference type="CDD" id="cd01650">
    <property type="entry name" value="RT_nLTR_like"/>
    <property type="match status" value="1"/>
</dbReference>
<dbReference type="STRING" id="30732.ENSOMEP00000020679"/>
<evidence type="ECO:0000313" key="3">
    <source>
        <dbReference type="Proteomes" id="UP000261560"/>
    </source>
</evidence>
<feature type="domain" description="Reverse transcriptase" evidence="1">
    <location>
        <begin position="297"/>
        <end position="560"/>
    </location>
</feature>
<organism evidence="2 3">
    <name type="scientific">Oryzias melastigma</name>
    <name type="common">Marine medaka</name>
    <dbReference type="NCBI Taxonomy" id="30732"/>
    <lineage>
        <taxon>Eukaryota</taxon>
        <taxon>Metazoa</taxon>
        <taxon>Chordata</taxon>
        <taxon>Craniata</taxon>
        <taxon>Vertebrata</taxon>
        <taxon>Euteleostomi</taxon>
        <taxon>Actinopterygii</taxon>
        <taxon>Neopterygii</taxon>
        <taxon>Teleostei</taxon>
        <taxon>Neoteleostei</taxon>
        <taxon>Acanthomorphata</taxon>
        <taxon>Ovalentaria</taxon>
        <taxon>Atherinomorphae</taxon>
        <taxon>Beloniformes</taxon>
        <taxon>Adrianichthyidae</taxon>
        <taxon>Oryziinae</taxon>
        <taxon>Oryzias</taxon>
    </lineage>
</organism>
<sequence>MNFHQHVHVPTHCKGHTLDLIITHGLSVKVDLVEDLGISDHSCISFTTNDINKQETPKSTSRKRHINDEVTANFANYLQNAPTVASLDCNSMVTNLNTKLSTILDKVAPTQLRKTKTKKCPWKTKEVWTLRRECRISERKWRKTKLVTDYESFRGKLALYNKEMKKCRQKYFSNIITEHNNNPRVLFSTIQKLINPSVKTSNCFTKEKCQEFADHFKAKIDMVRLEMSQSCTENFDSYDFRMFDEELGAFDIVEATTLKKVISQIKSTTCTLDPIPTTLFKKVCESCETEILNIVNSSLQSGDFPASLKTAVVRPTLKKNNLDVSALHNYRPVSNLSFLSKVIEKLVFYQLTDFLKDNNICEKFQSGFKSDHSTETALVRVVSDLRMNADRKNLSVLVLLDLTAAFDTVDHSILLKRLCNMVGLTGTVFSWLKSYLTNRTFFVSSNETSSSVLPLTCGIPQGSILGPTLFNLYMLPLGNIIRRHGINFHSYADDTQLYVAVSPDEPTATNKLINCINDIKDWMAANFLKLNKDKTEIMIIGPEADRERARLKCQNFGMDVTSSAKNLGVVFDADLNFKQHILNVTKTAFFHLKNIAKVLPFLTRSSAEILIHAFISSRLDYCNALLTGLPKQSVNKLQLIQNSAARLLTNTRRRAHITPVLKSLHWLPVSFRIDFKIILLVFKCLNGSGPLYLLDLLSPYEPPRALRSSGSTTLIIPRTRTKTYGEASFQCLGPRLWNSLPEDLRACTTVEIFKNKLKTHLFSKAFNDSF</sequence>
<dbReference type="GeneTree" id="ENSGT01150000286986"/>
<protein>
    <recommendedName>
        <fullName evidence="1">Reverse transcriptase domain-containing protein</fullName>
    </recommendedName>
</protein>
<evidence type="ECO:0000259" key="1">
    <source>
        <dbReference type="PROSITE" id="PS50878"/>
    </source>
</evidence>
<dbReference type="InterPro" id="IPR043502">
    <property type="entry name" value="DNA/RNA_pol_sf"/>
</dbReference>
<dbReference type="AlphaFoldDB" id="A0A3B3CU78"/>